<sequence>MSEHDELIDEIEDRAIASQETIIALKSDLAEAVFSLKGMLESYDVLIDIFTNRVKNPTLVGTLEGAFVGEIENLKSIIAKHKEDNDV</sequence>
<reference evidence="1" key="1">
    <citation type="journal article" date="2015" name="Nature">
        <title>Complex archaea that bridge the gap between prokaryotes and eukaryotes.</title>
        <authorList>
            <person name="Spang A."/>
            <person name="Saw J.H."/>
            <person name="Jorgensen S.L."/>
            <person name="Zaremba-Niedzwiedzka K."/>
            <person name="Martijn J."/>
            <person name="Lind A.E."/>
            <person name="van Eijk R."/>
            <person name="Schleper C."/>
            <person name="Guy L."/>
            <person name="Ettema T.J."/>
        </authorList>
    </citation>
    <scope>NUCLEOTIDE SEQUENCE</scope>
</reference>
<dbReference type="EMBL" id="LAZR01012453">
    <property type="protein sequence ID" value="KKM26765.1"/>
    <property type="molecule type" value="Genomic_DNA"/>
</dbReference>
<proteinExistence type="predicted"/>
<comment type="caution">
    <text evidence="1">The sequence shown here is derived from an EMBL/GenBank/DDBJ whole genome shotgun (WGS) entry which is preliminary data.</text>
</comment>
<accession>A0A0F9LH01</accession>
<name>A0A0F9LH01_9ZZZZ</name>
<protein>
    <submittedName>
        <fullName evidence="1">Uncharacterized protein</fullName>
    </submittedName>
</protein>
<organism evidence="1">
    <name type="scientific">marine sediment metagenome</name>
    <dbReference type="NCBI Taxonomy" id="412755"/>
    <lineage>
        <taxon>unclassified sequences</taxon>
        <taxon>metagenomes</taxon>
        <taxon>ecological metagenomes</taxon>
    </lineage>
</organism>
<gene>
    <name evidence="1" type="ORF">LCGC14_1581440</name>
</gene>
<dbReference type="AlphaFoldDB" id="A0A0F9LH01"/>
<evidence type="ECO:0000313" key="1">
    <source>
        <dbReference type="EMBL" id="KKM26765.1"/>
    </source>
</evidence>